<dbReference type="InterPro" id="IPR036255">
    <property type="entry name" value="YgfB-like_sf"/>
</dbReference>
<reference evidence="2" key="1">
    <citation type="submission" date="2018-06" db="EMBL/GenBank/DDBJ databases">
        <authorList>
            <person name="Zhirakovskaya E."/>
        </authorList>
    </citation>
    <scope>NUCLEOTIDE SEQUENCE</scope>
</reference>
<dbReference type="AlphaFoldDB" id="A0A3B0WM95"/>
<dbReference type="SUPFAM" id="SSF101327">
    <property type="entry name" value="YgfB-like"/>
    <property type="match status" value="1"/>
</dbReference>
<dbReference type="NCBIfam" id="TIGR02292">
    <property type="entry name" value="ygfB_yecA"/>
    <property type="match status" value="1"/>
</dbReference>
<protein>
    <recommendedName>
        <fullName evidence="3">YecA family protein</fullName>
    </recommendedName>
</protein>
<dbReference type="EMBL" id="UOFF01000335">
    <property type="protein sequence ID" value="VAW57118.1"/>
    <property type="molecule type" value="Genomic_DNA"/>
</dbReference>
<evidence type="ECO:0008006" key="3">
    <source>
        <dbReference type="Google" id="ProtNLM"/>
    </source>
</evidence>
<dbReference type="Pfam" id="PF03695">
    <property type="entry name" value="UPF0149"/>
    <property type="match status" value="1"/>
</dbReference>
<organism evidence="2">
    <name type="scientific">hydrothermal vent metagenome</name>
    <dbReference type="NCBI Taxonomy" id="652676"/>
    <lineage>
        <taxon>unclassified sequences</taxon>
        <taxon>metagenomes</taxon>
        <taxon>ecological metagenomes</taxon>
    </lineage>
</organism>
<dbReference type="Gene3D" id="1.20.120.740">
    <property type="entry name" value="YgfB uncharacterised protein family UPF0149, PF03695"/>
    <property type="match status" value="1"/>
</dbReference>
<dbReference type="GO" id="GO:0005829">
    <property type="term" value="C:cytosol"/>
    <property type="evidence" value="ECO:0007669"/>
    <property type="project" value="TreeGrafter"/>
</dbReference>
<gene>
    <name evidence="2" type="ORF">MNBD_GAMMA07-145</name>
</gene>
<dbReference type="PANTHER" id="PTHR37528">
    <property type="entry name" value="UPF0149 PROTEIN YGFB"/>
    <property type="match status" value="1"/>
</dbReference>
<dbReference type="InterPro" id="IPR011978">
    <property type="entry name" value="YgfB-like"/>
</dbReference>
<dbReference type="PANTHER" id="PTHR37528:SF1">
    <property type="entry name" value="UPF0149 PROTEIN YGFB"/>
    <property type="match status" value="1"/>
</dbReference>
<proteinExistence type="inferred from homology"/>
<comment type="similarity">
    <text evidence="1">Belongs to the UPF0149 family.</text>
</comment>
<sequence length="178" mass="19442">MISRPDYNALLNALAKAGADLVASESHGVLCGMHCAAGKVELGDWLNQIFEAYDVNNMLVKEASKLLVGLFEDTKTQLGDSNINFQLFLPDDNESLAQRTEAIAAWCHGFTFGLATGGIKEGQALPPNVAEIIHDMLEIARAGHDLGEDNELDEEAYMHITEYVRVGVLLTNEELQPK</sequence>
<evidence type="ECO:0000256" key="1">
    <source>
        <dbReference type="ARBA" id="ARBA00038308"/>
    </source>
</evidence>
<evidence type="ECO:0000313" key="2">
    <source>
        <dbReference type="EMBL" id="VAW57118.1"/>
    </source>
</evidence>
<name>A0A3B0WM95_9ZZZZ</name>
<accession>A0A3B0WM95</accession>